<keyword evidence="2" id="KW-1185">Reference proteome</keyword>
<proteinExistence type="predicted"/>
<sequence>MTRATLLDVLEQLHLHTDQQNTNMYLLHPMDTWLALTLLNLATSTKLCYMAHLFGMGKALIGAGMLHNICEAQEFFHKGWVKEVQWSEDAWQWEHQLQW</sequence>
<protein>
    <submittedName>
        <fullName evidence="1">Uncharacterized protein</fullName>
    </submittedName>
</protein>
<accession>A0A151N0Y6</accession>
<gene>
    <name evidence="1" type="ORF">Y1Q_0017656</name>
</gene>
<dbReference type="AlphaFoldDB" id="A0A151N0Y6"/>
<evidence type="ECO:0000313" key="1">
    <source>
        <dbReference type="EMBL" id="KYO30412.1"/>
    </source>
</evidence>
<organism evidence="1 2">
    <name type="scientific">Alligator mississippiensis</name>
    <name type="common">American alligator</name>
    <dbReference type="NCBI Taxonomy" id="8496"/>
    <lineage>
        <taxon>Eukaryota</taxon>
        <taxon>Metazoa</taxon>
        <taxon>Chordata</taxon>
        <taxon>Craniata</taxon>
        <taxon>Vertebrata</taxon>
        <taxon>Euteleostomi</taxon>
        <taxon>Archelosauria</taxon>
        <taxon>Archosauria</taxon>
        <taxon>Crocodylia</taxon>
        <taxon>Alligatoridae</taxon>
        <taxon>Alligatorinae</taxon>
        <taxon>Alligator</taxon>
    </lineage>
</organism>
<dbReference type="EMBL" id="AKHW03004172">
    <property type="protein sequence ID" value="KYO30412.1"/>
    <property type="molecule type" value="Genomic_DNA"/>
</dbReference>
<evidence type="ECO:0000313" key="2">
    <source>
        <dbReference type="Proteomes" id="UP000050525"/>
    </source>
</evidence>
<reference evidence="1 2" key="1">
    <citation type="journal article" date="2012" name="Genome Biol.">
        <title>Sequencing three crocodilian genomes to illuminate the evolution of archosaurs and amniotes.</title>
        <authorList>
            <person name="St John J.A."/>
            <person name="Braun E.L."/>
            <person name="Isberg S.R."/>
            <person name="Miles L.G."/>
            <person name="Chong A.Y."/>
            <person name="Gongora J."/>
            <person name="Dalzell P."/>
            <person name="Moran C."/>
            <person name="Bed'hom B."/>
            <person name="Abzhanov A."/>
            <person name="Burgess S.C."/>
            <person name="Cooksey A.M."/>
            <person name="Castoe T.A."/>
            <person name="Crawford N.G."/>
            <person name="Densmore L.D."/>
            <person name="Drew J.C."/>
            <person name="Edwards S.V."/>
            <person name="Faircloth B.C."/>
            <person name="Fujita M.K."/>
            <person name="Greenwold M.J."/>
            <person name="Hoffmann F.G."/>
            <person name="Howard J.M."/>
            <person name="Iguchi T."/>
            <person name="Janes D.E."/>
            <person name="Khan S.Y."/>
            <person name="Kohno S."/>
            <person name="de Koning A.J."/>
            <person name="Lance S.L."/>
            <person name="McCarthy F.M."/>
            <person name="McCormack J.E."/>
            <person name="Merchant M.E."/>
            <person name="Peterson D.G."/>
            <person name="Pollock D.D."/>
            <person name="Pourmand N."/>
            <person name="Raney B.J."/>
            <person name="Roessler K.A."/>
            <person name="Sanford J.R."/>
            <person name="Sawyer R.H."/>
            <person name="Schmidt C.J."/>
            <person name="Triplett E.W."/>
            <person name="Tuberville T.D."/>
            <person name="Venegas-Anaya M."/>
            <person name="Howard J.T."/>
            <person name="Jarvis E.D."/>
            <person name="Guillette L.J.Jr."/>
            <person name="Glenn T.C."/>
            <person name="Green R.E."/>
            <person name="Ray D.A."/>
        </authorList>
    </citation>
    <scope>NUCLEOTIDE SEQUENCE [LARGE SCALE GENOMIC DNA]</scope>
    <source>
        <strain evidence="1">KSC_2009_1</strain>
    </source>
</reference>
<dbReference type="Proteomes" id="UP000050525">
    <property type="component" value="Unassembled WGS sequence"/>
</dbReference>
<comment type="caution">
    <text evidence="1">The sequence shown here is derived from an EMBL/GenBank/DDBJ whole genome shotgun (WGS) entry which is preliminary data.</text>
</comment>
<name>A0A151N0Y6_ALLMI</name>